<evidence type="ECO:0000256" key="2">
    <source>
        <dbReference type="ARBA" id="ARBA00023026"/>
    </source>
</evidence>
<dbReference type="PROSITE" id="PS51782">
    <property type="entry name" value="LYSM"/>
    <property type="match status" value="3"/>
</dbReference>
<keyword evidence="8" id="KW-1185">Reference proteome</keyword>
<protein>
    <submittedName>
        <fullName evidence="7">LysM domain-containing protein</fullName>
    </submittedName>
</protein>
<feature type="domain" description="LysM" evidence="6">
    <location>
        <begin position="32"/>
        <end position="76"/>
    </location>
</feature>
<comment type="caution">
    <text evidence="7">The sequence shown here is derived from an EMBL/GenBank/DDBJ whole genome shotgun (WGS) entry which is preliminary data.</text>
</comment>
<dbReference type="GO" id="GO:0008061">
    <property type="term" value="F:chitin binding"/>
    <property type="evidence" value="ECO:0007669"/>
    <property type="project" value="UniProtKB-KW"/>
</dbReference>
<dbReference type="Proteomes" id="UP000020467">
    <property type="component" value="Unassembled WGS sequence"/>
</dbReference>
<dbReference type="Gene3D" id="3.10.350.10">
    <property type="entry name" value="LysM domain"/>
    <property type="match status" value="3"/>
</dbReference>
<keyword evidence="1" id="KW-0147">Chitin-binding</keyword>
<evidence type="ECO:0000256" key="3">
    <source>
        <dbReference type="ARBA" id="ARBA00044955"/>
    </source>
</evidence>
<keyword evidence="2" id="KW-0843">Virulence</keyword>
<dbReference type="STRING" id="1445577.A0A010R1B2"/>
<feature type="domain" description="LysM" evidence="6">
    <location>
        <begin position="217"/>
        <end position="263"/>
    </location>
</feature>
<evidence type="ECO:0000313" key="8">
    <source>
        <dbReference type="Proteomes" id="UP000020467"/>
    </source>
</evidence>
<evidence type="ECO:0000256" key="5">
    <source>
        <dbReference type="SAM" id="SignalP"/>
    </source>
</evidence>
<dbReference type="CDD" id="cd00118">
    <property type="entry name" value="LysM"/>
    <property type="match status" value="2"/>
</dbReference>
<sequence length="265" mass="27876">MQITHFMAAVGVLPGLVSAKSVRSRRAVDCAFSTTPSKSDTCATFASSWGLSVDDLQKLNSGITCPALDTSKSYCVIGTVTDDPEPTTTTTKSTTLITSTTSKTSTTTSSSSTTTTAAAPSNSPTMPGLAANCDGFYKVSSGDSCDAISSKYGISTAQFKSWNTEINADCTNLWLDYYVCVHVPGATTTTQGTTQPTTPPSTGPTPQMPGIVSNCKTFYQVKSGDSCWSIYSGAGITFEQFLSYNTQVDSNCSNLWLGYYVCTGV</sequence>
<feature type="signal peptide" evidence="5">
    <location>
        <begin position="1"/>
        <end position="19"/>
    </location>
</feature>
<evidence type="ECO:0000256" key="1">
    <source>
        <dbReference type="ARBA" id="ARBA00022669"/>
    </source>
</evidence>
<dbReference type="PANTHER" id="PTHR34997:SF18">
    <property type="entry name" value="LYSM DOMAIN-CONTAINING PROTEIN"/>
    <property type="match status" value="1"/>
</dbReference>
<dbReference type="KEGG" id="cfj:CFIO01_12234"/>
<feature type="domain" description="LysM" evidence="6">
    <location>
        <begin position="135"/>
        <end position="181"/>
    </location>
</feature>
<dbReference type="HOGENOM" id="CLU_010591_0_1_1"/>
<reference evidence="7 8" key="1">
    <citation type="submission" date="2014-02" db="EMBL/GenBank/DDBJ databases">
        <title>The genome sequence of Colletotrichum fioriniae PJ7.</title>
        <authorList>
            <person name="Baroncelli R."/>
            <person name="Thon M.R."/>
        </authorList>
    </citation>
    <scope>NUCLEOTIDE SEQUENCE [LARGE SCALE GENOMIC DNA]</scope>
    <source>
        <strain evidence="7 8">PJ7</strain>
    </source>
</reference>
<feature type="compositionally biased region" description="Low complexity" evidence="4">
    <location>
        <begin position="87"/>
        <end position="116"/>
    </location>
</feature>
<accession>A0A010R1B2</accession>
<dbReference type="eggNOG" id="KOG2806">
    <property type="taxonomic scope" value="Eukaryota"/>
</dbReference>
<dbReference type="SMART" id="SM00257">
    <property type="entry name" value="LysM"/>
    <property type="match status" value="2"/>
</dbReference>
<evidence type="ECO:0000259" key="6">
    <source>
        <dbReference type="PROSITE" id="PS51782"/>
    </source>
</evidence>
<gene>
    <name evidence="7" type="ORF">CFIO01_12234</name>
</gene>
<dbReference type="InterPro" id="IPR052210">
    <property type="entry name" value="LysM1-like"/>
</dbReference>
<comment type="similarity">
    <text evidence="3">Belongs to the secreted LysM effector family.</text>
</comment>
<dbReference type="Pfam" id="PF01476">
    <property type="entry name" value="LysM"/>
    <property type="match status" value="3"/>
</dbReference>
<dbReference type="InterPro" id="IPR036779">
    <property type="entry name" value="LysM_dom_sf"/>
</dbReference>
<proteinExistence type="inferred from homology"/>
<dbReference type="InterPro" id="IPR018392">
    <property type="entry name" value="LysM"/>
</dbReference>
<name>A0A010R1B2_9PEZI</name>
<dbReference type="SUPFAM" id="SSF54106">
    <property type="entry name" value="LysM domain"/>
    <property type="match status" value="2"/>
</dbReference>
<dbReference type="OrthoDB" id="2281372at2759"/>
<evidence type="ECO:0000313" key="7">
    <source>
        <dbReference type="EMBL" id="EXF82540.1"/>
    </source>
</evidence>
<dbReference type="PANTHER" id="PTHR34997">
    <property type="entry name" value="AM15"/>
    <property type="match status" value="1"/>
</dbReference>
<dbReference type="EMBL" id="JARH01000316">
    <property type="protein sequence ID" value="EXF82540.1"/>
    <property type="molecule type" value="Genomic_DNA"/>
</dbReference>
<organism evidence="7 8">
    <name type="scientific">Colletotrichum fioriniae PJ7</name>
    <dbReference type="NCBI Taxonomy" id="1445577"/>
    <lineage>
        <taxon>Eukaryota</taxon>
        <taxon>Fungi</taxon>
        <taxon>Dikarya</taxon>
        <taxon>Ascomycota</taxon>
        <taxon>Pezizomycotina</taxon>
        <taxon>Sordariomycetes</taxon>
        <taxon>Hypocreomycetidae</taxon>
        <taxon>Glomerellales</taxon>
        <taxon>Glomerellaceae</taxon>
        <taxon>Colletotrichum</taxon>
        <taxon>Colletotrichum acutatum species complex</taxon>
    </lineage>
</organism>
<keyword evidence="5" id="KW-0732">Signal</keyword>
<evidence type="ECO:0000256" key="4">
    <source>
        <dbReference type="SAM" id="MobiDB-lite"/>
    </source>
</evidence>
<feature type="chain" id="PRO_5001456475" evidence="5">
    <location>
        <begin position="20"/>
        <end position="265"/>
    </location>
</feature>
<feature type="region of interest" description="Disordered" evidence="4">
    <location>
        <begin position="84"/>
        <end position="124"/>
    </location>
</feature>
<dbReference type="AlphaFoldDB" id="A0A010R1B2"/>